<feature type="transmembrane region" description="Helical" evidence="1">
    <location>
        <begin position="34"/>
        <end position="54"/>
    </location>
</feature>
<feature type="transmembrane region" description="Helical" evidence="1">
    <location>
        <begin position="74"/>
        <end position="96"/>
    </location>
</feature>
<dbReference type="AlphaFoldDB" id="A0A8E2EYK6"/>
<protein>
    <submittedName>
        <fullName evidence="2">Uncharacterized protein</fullName>
    </submittedName>
</protein>
<dbReference type="Proteomes" id="UP000250140">
    <property type="component" value="Unassembled WGS sequence"/>
</dbReference>
<evidence type="ECO:0000256" key="1">
    <source>
        <dbReference type="SAM" id="Phobius"/>
    </source>
</evidence>
<dbReference type="EMBL" id="KV749991">
    <property type="protein sequence ID" value="OCL06733.1"/>
    <property type="molecule type" value="Genomic_DNA"/>
</dbReference>
<keyword evidence="3" id="KW-1185">Reference proteome</keyword>
<organism evidence="2 3">
    <name type="scientific">Glonium stellatum</name>
    <dbReference type="NCBI Taxonomy" id="574774"/>
    <lineage>
        <taxon>Eukaryota</taxon>
        <taxon>Fungi</taxon>
        <taxon>Dikarya</taxon>
        <taxon>Ascomycota</taxon>
        <taxon>Pezizomycotina</taxon>
        <taxon>Dothideomycetes</taxon>
        <taxon>Pleosporomycetidae</taxon>
        <taxon>Gloniales</taxon>
        <taxon>Gloniaceae</taxon>
        <taxon>Glonium</taxon>
    </lineage>
</organism>
<gene>
    <name evidence="2" type="ORF">AOQ84DRAFT_71825</name>
</gene>
<accession>A0A8E2EYK6</accession>
<proteinExistence type="predicted"/>
<reference evidence="2 3" key="1">
    <citation type="journal article" date="2016" name="Nat. Commun.">
        <title>Ectomycorrhizal ecology is imprinted in the genome of the dominant symbiotic fungus Cenococcum geophilum.</title>
        <authorList>
            <consortium name="DOE Joint Genome Institute"/>
            <person name="Peter M."/>
            <person name="Kohler A."/>
            <person name="Ohm R.A."/>
            <person name="Kuo A."/>
            <person name="Krutzmann J."/>
            <person name="Morin E."/>
            <person name="Arend M."/>
            <person name="Barry K.W."/>
            <person name="Binder M."/>
            <person name="Choi C."/>
            <person name="Clum A."/>
            <person name="Copeland A."/>
            <person name="Grisel N."/>
            <person name="Haridas S."/>
            <person name="Kipfer T."/>
            <person name="LaButti K."/>
            <person name="Lindquist E."/>
            <person name="Lipzen A."/>
            <person name="Maire R."/>
            <person name="Meier B."/>
            <person name="Mihaltcheva S."/>
            <person name="Molinier V."/>
            <person name="Murat C."/>
            <person name="Poggeler S."/>
            <person name="Quandt C.A."/>
            <person name="Sperisen C."/>
            <person name="Tritt A."/>
            <person name="Tisserant E."/>
            <person name="Crous P.W."/>
            <person name="Henrissat B."/>
            <person name="Nehls U."/>
            <person name="Egli S."/>
            <person name="Spatafora J.W."/>
            <person name="Grigoriev I.V."/>
            <person name="Martin F.M."/>
        </authorList>
    </citation>
    <scope>NUCLEOTIDE SEQUENCE [LARGE SCALE GENOMIC DNA]</scope>
    <source>
        <strain evidence="2 3">CBS 207.34</strain>
    </source>
</reference>
<keyword evidence="1" id="KW-1133">Transmembrane helix</keyword>
<evidence type="ECO:0000313" key="2">
    <source>
        <dbReference type="EMBL" id="OCL06733.1"/>
    </source>
</evidence>
<sequence length="105" mass="11727">MVTFLLFKNTFIFSSVKLMGKRCRLRQVRTPHSLVVFVMAIIYKMAPSFVFLLYSCDETAEGVVVTDAITPMPLFSLLCSLGDSLLLPIAIVYTFAQLPKPFASV</sequence>
<keyword evidence="1" id="KW-0472">Membrane</keyword>
<name>A0A8E2EYK6_9PEZI</name>
<evidence type="ECO:0000313" key="3">
    <source>
        <dbReference type="Proteomes" id="UP000250140"/>
    </source>
</evidence>
<keyword evidence="1" id="KW-0812">Transmembrane</keyword>